<dbReference type="PANTHER" id="PTHR30269:SF37">
    <property type="entry name" value="MEMBRANE TRANSPORTER PROTEIN"/>
    <property type="match status" value="1"/>
</dbReference>
<feature type="transmembrane region" description="Helical" evidence="8">
    <location>
        <begin position="225"/>
        <end position="244"/>
    </location>
</feature>
<feature type="transmembrane region" description="Helical" evidence="8">
    <location>
        <begin position="6"/>
        <end position="31"/>
    </location>
</feature>
<dbReference type="AlphaFoldDB" id="A0A7W6NJL8"/>
<keyword evidence="5 8" id="KW-0812">Transmembrane</keyword>
<name>A0A7W6NJL8_9HYPH</name>
<feature type="transmembrane region" description="Helical" evidence="8">
    <location>
        <begin position="192"/>
        <end position="213"/>
    </location>
</feature>
<dbReference type="InterPro" id="IPR002781">
    <property type="entry name" value="TM_pro_TauE-like"/>
</dbReference>
<evidence type="ECO:0000256" key="4">
    <source>
        <dbReference type="ARBA" id="ARBA00022475"/>
    </source>
</evidence>
<feature type="transmembrane region" description="Helical" evidence="8">
    <location>
        <begin position="99"/>
        <end position="118"/>
    </location>
</feature>
<dbReference type="Pfam" id="PF01925">
    <property type="entry name" value="TauE"/>
    <property type="match status" value="1"/>
</dbReference>
<dbReference type="EMBL" id="JACIEZ010000003">
    <property type="protein sequence ID" value="MBB4064550.1"/>
    <property type="molecule type" value="Genomic_DNA"/>
</dbReference>
<evidence type="ECO:0000256" key="1">
    <source>
        <dbReference type="ARBA" id="ARBA00004651"/>
    </source>
</evidence>
<keyword evidence="3" id="KW-0813">Transport</keyword>
<organism evidence="9 10">
    <name type="scientific">Gellertiella hungarica</name>
    <dbReference type="NCBI Taxonomy" id="1572859"/>
    <lineage>
        <taxon>Bacteria</taxon>
        <taxon>Pseudomonadati</taxon>
        <taxon>Pseudomonadota</taxon>
        <taxon>Alphaproteobacteria</taxon>
        <taxon>Hyphomicrobiales</taxon>
        <taxon>Rhizobiaceae</taxon>
        <taxon>Gellertiella</taxon>
    </lineage>
</organism>
<feature type="transmembrane region" description="Helical" evidence="8">
    <location>
        <begin position="69"/>
        <end position="90"/>
    </location>
</feature>
<gene>
    <name evidence="9" type="ORF">GGR23_001737</name>
</gene>
<protein>
    <recommendedName>
        <fullName evidence="8">Probable membrane transporter protein</fullName>
    </recommendedName>
</protein>
<sequence>MSSVYVYAFVCVFLAGIVRGFSGFAFAALVVISVSFVLPPETVVPAVLILEVIAGIHLLPSIWRTVHWPSITIIVVASIIATPLGVYVLANVPAEPMKLALAVITFVAAAVLATGYQLKRMPRPAETAATGAAAGLLNGAFGIGGPPIIVFFLGSPLALEAGRASIVASFLAMDIAGLIALFAFGMYDRASLTLTVLALPALVAGVYIGSRLVGRLDEKAARKGVIAILMILSVMMGYGSLMAIRGG</sequence>
<reference evidence="9 10" key="1">
    <citation type="submission" date="2020-08" db="EMBL/GenBank/DDBJ databases">
        <title>Genomic Encyclopedia of Type Strains, Phase IV (KMG-IV): sequencing the most valuable type-strain genomes for metagenomic binning, comparative biology and taxonomic classification.</title>
        <authorList>
            <person name="Goeker M."/>
        </authorList>
    </citation>
    <scope>NUCLEOTIDE SEQUENCE [LARGE SCALE GENOMIC DNA]</scope>
    <source>
        <strain evidence="9 10">DSM 29853</strain>
    </source>
</reference>
<evidence type="ECO:0000256" key="7">
    <source>
        <dbReference type="ARBA" id="ARBA00023136"/>
    </source>
</evidence>
<keyword evidence="7 8" id="KW-0472">Membrane</keyword>
<feature type="transmembrane region" description="Helical" evidence="8">
    <location>
        <begin position="43"/>
        <end position="63"/>
    </location>
</feature>
<keyword evidence="4 8" id="KW-1003">Cell membrane</keyword>
<dbReference type="PANTHER" id="PTHR30269">
    <property type="entry name" value="TRANSMEMBRANE PROTEIN YFCA"/>
    <property type="match status" value="1"/>
</dbReference>
<dbReference type="Proteomes" id="UP000528286">
    <property type="component" value="Unassembled WGS sequence"/>
</dbReference>
<dbReference type="GO" id="GO:0005886">
    <property type="term" value="C:plasma membrane"/>
    <property type="evidence" value="ECO:0007669"/>
    <property type="project" value="UniProtKB-SubCell"/>
</dbReference>
<evidence type="ECO:0000256" key="8">
    <source>
        <dbReference type="RuleBase" id="RU363041"/>
    </source>
</evidence>
<keyword evidence="6 8" id="KW-1133">Transmembrane helix</keyword>
<accession>A0A7W6NJL8</accession>
<comment type="similarity">
    <text evidence="2 8">Belongs to the 4-toluene sulfonate uptake permease (TSUP) (TC 2.A.102) family.</text>
</comment>
<keyword evidence="10" id="KW-1185">Reference proteome</keyword>
<comment type="subcellular location">
    <subcellularLocation>
        <location evidence="1 8">Cell membrane</location>
        <topology evidence="1 8">Multi-pass membrane protein</topology>
    </subcellularLocation>
</comment>
<feature type="transmembrane region" description="Helical" evidence="8">
    <location>
        <begin position="130"/>
        <end position="154"/>
    </location>
</feature>
<evidence type="ECO:0000256" key="5">
    <source>
        <dbReference type="ARBA" id="ARBA00022692"/>
    </source>
</evidence>
<evidence type="ECO:0000313" key="10">
    <source>
        <dbReference type="Proteomes" id="UP000528286"/>
    </source>
</evidence>
<feature type="transmembrane region" description="Helical" evidence="8">
    <location>
        <begin position="166"/>
        <end position="186"/>
    </location>
</feature>
<evidence type="ECO:0000256" key="6">
    <source>
        <dbReference type="ARBA" id="ARBA00022989"/>
    </source>
</evidence>
<proteinExistence type="inferred from homology"/>
<comment type="caution">
    <text evidence="9">The sequence shown here is derived from an EMBL/GenBank/DDBJ whole genome shotgun (WGS) entry which is preliminary data.</text>
</comment>
<evidence type="ECO:0000313" key="9">
    <source>
        <dbReference type="EMBL" id="MBB4064550.1"/>
    </source>
</evidence>
<dbReference type="RefSeq" id="WP_183365816.1">
    <property type="nucleotide sequence ID" value="NZ_JACIEZ010000003.1"/>
</dbReference>
<evidence type="ECO:0000256" key="2">
    <source>
        <dbReference type="ARBA" id="ARBA00009142"/>
    </source>
</evidence>
<dbReference type="InterPro" id="IPR052017">
    <property type="entry name" value="TSUP"/>
</dbReference>
<evidence type="ECO:0000256" key="3">
    <source>
        <dbReference type="ARBA" id="ARBA00022448"/>
    </source>
</evidence>